<evidence type="ECO:0000313" key="1">
    <source>
        <dbReference type="EMBL" id="KAG7305049.1"/>
    </source>
</evidence>
<protein>
    <submittedName>
        <fullName evidence="1">Uncharacterized protein</fullName>
    </submittedName>
</protein>
<gene>
    <name evidence="1" type="ORF">JYU34_010505</name>
</gene>
<keyword evidence="2" id="KW-1185">Reference proteome</keyword>
<organism evidence="1 2">
    <name type="scientific">Plutella xylostella</name>
    <name type="common">Diamondback moth</name>
    <name type="synonym">Plutella maculipennis</name>
    <dbReference type="NCBI Taxonomy" id="51655"/>
    <lineage>
        <taxon>Eukaryota</taxon>
        <taxon>Metazoa</taxon>
        <taxon>Ecdysozoa</taxon>
        <taxon>Arthropoda</taxon>
        <taxon>Hexapoda</taxon>
        <taxon>Insecta</taxon>
        <taxon>Pterygota</taxon>
        <taxon>Neoptera</taxon>
        <taxon>Endopterygota</taxon>
        <taxon>Lepidoptera</taxon>
        <taxon>Glossata</taxon>
        <taxon>Ditrysia</taxon>
        <taxon>Yponomeutoidea</taxon>
        <taxon>Plutellidae</taxon>
        <taxon>Plutella</taxon>
    </lineage>
</organism>
<sequence>MAVELQSFQDNQAWEVVDTPSNASVVHCKWAFKKKFDSDNKGECSFLSFTVQLVQNSVKGNQGTLDAVQSARADDCTEGNHRPPMCTRLS</sequence>
<dbReference type="Proteomes" id="UP000823941">
    <property type="component" value="Chromosome 14"/>
</dbReference>
<comment type="caution">
    <text evidence="1">The sequence shown here is derived from an EMBL/GenBank/DDBJ whole genome shotgun (WGS) entry which is preliminary data.</text>
</comment>
<name>A0ABQ7QIP7_PLUXY</name>
<dbReference type="EMBL" id="JAHIBW010000014">
    <property type="protein sequence ID" value="KAG7305049.1"/>
    <property type="molecule type" value="Genomic_DNA"/>
</dbReference>
<evidence type="ECO:0000313" key="2">
    <source>
        <dbReference type="Proteomes" id="UP000823941"/>
    </source>
</evidence>
<reference evidence="1 2" key="1">
    <citation type="submission" date="2021-06" db="EMBL/GenBank/DDBJ databases">
        <title>A haploid diamondback moth (Plutella xylostella L.) genome assembly resolves 31 chromosomes and identifies a diamide resistance mutation.</title>
        <authorList>
            <person name="Ward C.M."/>
            <person name="Perry K.D."/>
            <person name="Baker G."/>
            <person name="Powis K."/>
            <person name="Heckel D.G."/>
            <person name="Baxter S.W."/>
        </authorList>
    </citation>
    <scope>NUCLEOTIDE SEQUENCE [LARGE SCALE GENOMIC DNA]</scope>
    <source>
        <strain evidence="1 2">LV</strain>
        <tissue evidence="1">Single pupa</tissue>
    </source>
</reference>
<accession>A0ABQ7QIP7</accession>
<proteinExistence type="predicted"/>